<feature type="domain" description="ZW10 C-terminal helical" evidence="3">
    <location>
        <begin position="537"/>
        <end position="636"/>
    </location>
</feature>
<reference evidence="4" key="1">
    <citation type="submission" date="2020-11" db="EMBL/GenBank/DDBJ databases">
        <authorList>
            <person name="Tran Van P."/>
        </authorList>
    </citation>
    <scope>NUCLEOTIDE SEQUENCE</scope>
</reference>
<evidence type="ECO:0000259" key="1">
    <source>
        <dbReference type="Pfam" id="PF20665"/>
    </source>
</evidence>
<dbReference type="GO" id="GO:0007094">
    <property type="term" value="P:mitotic spindle assembly checkpoint signaling"/>
    <property type="evidence" value="ECO:0007669"/>
    <property type="project" value="TreeGrafter"/>
</dbReference>
<dbReference type="PANTHER" id="PTHR12205">
    <property type="entry name" value="CENTROMERE/KINETOCHORE PROTEIN ZW10"/>
    <property type="match status" value="1"/>
</dbReference>
<dbReference type="Gene3D" id="1.10.357.150">
    <property type="match status" value="1"/>
</dbReference>
<accession>A0A7R9PVM2</accession>
<dbReference type="AlphaFoldDB" id="A0A7R9PVM2"/>
<evidence type="ECO:0000259" key="3">
    <source>
        <dbReference type="Pfam" id="PF22766"/>
    </source>
</evidence>
<dbReference type="InterPro" id="IPR048344">
    <property type="entry name" value="Zw10_middle"/>
</dbReference>
<protein>
    <recommendedName>
        <fullName evidence="6">Centromere/kinetochore protein zw10-like protein</fullName>
    </recommendedName>
</protein>
<dbReference type="Pfam" id="PF20665">
    <property type="entry name" value="Zw10_middle"/>
    <property type="match status" value="1"/>
</dbReference>
<organism evidence="4">
    <name type="scientific">Medioppia subpectinata</name>
    <dbReference type="NCBI Taxonomy" id="1979941"/>
    <lineage>
        <taxon>Eukaryota</taxon>
        <taxon>Metazoa</taxon>
        <taxon>Ecdysozoa</taxon>
        <taxon>Arthropoda</taxon>
        <taxon>Chelicerata</taxon>
        <taxon>Arachnida</taxon>
        <taxon>Acari</taxon>
        <taxon>Acariformes</taxon>
        <taxon>Sarcoptiformes</taxon>
        <taxon>Oribatida</taxon>
        <taxon>Brachypylina</taxon>
        <taxon>Oppioidea</taxon>
        <taxon>Oppiidae</taxon>
        <taxon>Medioppia</taxon>
    </lineage>
</organism>
<evidence type="ECO:0000313" key="5">
    <source>
        <dbReference type="Proteomes" id="UP000759131"/>
    </source>
</evidence>
<dbReference type="InterPro" id="IPR048343">
    <property type="entry name" value="ZW10_C"/>
</dbReference>
<evidence type="ECO:0000313" key="4">
    <source>
        <dbReference type="EMBL" id="CAD7622366.1"/>
    </source>
</evidence>
<dbReference type="EMBL" id="OC855631">
    <property type="protein sequence ID" value="CAD7622366.1"/>
    <property type="molecule type" value="Genomic_DNA"/>
</dbReference>
<feature type="domain" description="Centromere/kinetochore protein zw10 middle" evidence="1">
    <location>
        <begin position="231"/>
        <end position="392"/>
    </location>
</feature>
<dbReference type="EMBL" id="CAJPIZ010001056">
    <property type="protein sequence ID" value="CAG2102796.1"/>
    <property type="molecule type" value="Genomic_DNA"/>
</dbReference>
<proteinExistence type="predicted"/>
<evidence type="ECO:0000259" key="2">
    <source>
        <dbReference type="Pfam" id="PF20666"/>
    </source>
</evidence>
<keyword evidence="5" id="KW-1185">Reference proteome</keyword>
<dbReference type="Pfam" id="PF20666">
    <property type="entry name" value="ZW10_C"/>
    <property type="match status" value="1"/>
</dbReference>
<dbReference type="Pfam" id="PF22766">
    <property type="entry name" value="ZW10_C2"/>
    <property type="match status" value="1"/>
</dbReference>
<feature type="domain" description="Centromere/kinetochore protein zw10 C-terminal" evidence="2">
    <location>
        <begin position="413"/>
        <end position="532"/>
    </location>
</feature>
<gene>
    <name evidence="4" type="ORF">OSB1V03_LOCUS2829</name>
</gene>
<evidence type="ECO:0008006" key="6">
    <source>
        <dbReference type="Google" id="ProtNLM"/>
    </source>
</evidence>
<name>A0A7R9PVM2_9ACAR</name>
<dbReference type="PANTHER" id="PTHR12205:SF0">
    <property type="entry name" value="CENTROMERE_KINETOCHORE PROTEIN ZW10 HOMOLOG"/>
    <property type="match status" value="1"/>
</dbReference>
<dbReference type="InterPro" id="IPR055148">
    <property type="entry name" value="ZW10_C_2"/>
</dbReference>
<dbReference type="OrthoDB" id="534815at2759"/>
<dbReference type="GO" id="GO:0005737">
    <property type="term" value="C:cytoplasm"/>
    <property type="evidence" value="ECO:0007669"/>
    <property type="project" value="GOC"/>
</dbReference>
<sequence>MMQIMSEKFDFDDYVLRLLLAKESPDYLRKRIQTDIESTRKRLAEELQSFDIDLNELNTNYNKLIAYKKEMTGLESELNAFLDSDLVTEVNDLRHVCRQHNDRQMRSKSVSDFTDQLKQIYDEMQSIDHSFSINSYDMAFKHMDNVSLLYKQLIPAIESNDDLKPLSKELTTFLHSIRSDLVVKREELIYNTKTMFNSNVKAFKDEFNSEYSSEYKNFIKAFVEIRENEGILRELIKSLNQFFIITILNEDVNQIVLEDNKIIAVHSKSVTTSSTPLSLLKLFFDYTSQIITDKNGIPEGRQLLRLLGQFWTEDIFDQILKYYLNRLMPKNESEIKSYLSLVDSAEDIRHFLIELCFIDDNTNSPFIEFALNINSHFCRRLCTDFLIESKMIICRDLHQTVNVGSDENPTENSLPSCRVSEFIVQLKQLMEKISELCSQCSTDCSHALIQTMADICELFIDISPVFHNKMITQFPQQNAIFHNNCMFFANFIESFALKHKSHNVFNEFVALLRELGSHVFLQQMRSQEKTILELIQSQQFSHCINDMVNEDSNTTFGDQLSKEFRHILKQCLVHFNFLRQTLVDVLPQRANLLEIVNRWADGYGILAAEFTAQDVKQLIRVLFQNTERRAQALNRIISH</sequence>
<dbReference type="GO" id="GO:1990423">
    <property type="term" value="C:RZZ complex"/>
    <property type="evidence" value="ECO:0007669"/>
    <property type="project" value="TreeGrafter"/>
</dbReference>
<dbReference type="InterPro" id="IPR046362">
    <property type="entry name" value="Zw10/DSL1_C_sf"/>
</dbReference>
<dbReference type="GO" id="GO:0006888">
    <property type="term" value="P:endoplasmic reticulum to Golgi vesicle-mediated transport"/>
    <property type="evidence" value="ECO:0007669"/>
    <property type="project" value="TreeGrafter"/>
</dbReference>
<dbReference type="Proteomes" id="UP000759131">
    <property type="component" value="Unassembled WGS sequence"/>
</dbReference>